<reference evidence="4" key="1">
    <citation type="submission" date="2025-04" db="UniProtKB">
        <authorList>
            <consortium name="RefSeq"/>
        </authorList>
    </citation>
    <scope>IDENTIFICATION</scope>
    <source>
        <tissue evidence="4">Whole insect</tissue>
    </source>
</reference>
<dbReference type="SUPFAM" id="SSF47862">
    <property type="entry name" value="Saposin"/>
    <property type="match status" value="1"/>
</dbReference>
<dbReference type="EnsemblMetazoa" id="XM_028278053.2">
    <property type="protein sequence ID" value="XP_028133854.1"/>
    <property type="gene ID" value="LOC114329041"/>
</dbReference>
<protein>
    <submittedName>
        <fullName evidence="4">Uncharacterized protein LOC114329041</fullName>
    </submittedName>
</protein>
<gene>
    <name evidence="4" type="primary">LOC114329041</name>
</gene>
<proteinExistence type="predicted"/>
<dbReference type="RefSeq" id="XP_028133854.1">
    <property type="nucleotide sequence ID" value="XM_028278053.1"/>
</dbReference>
<feature type="chain" id="PRO_5027725178" evidence="1">
    <location>
        <begin position="19"/>
        <end position="107"/>
    </location>
</feature>
<evidence type="ECO:0000313" key="4">
    <source>
        <dbReference type="RefSeq" id="XP_028133854.1"/>
    </source>
</evidence>
<name>A0A6P7FCY1_DIAVI</name>
<evidence type="ECO:0000313" key="3">
    <source>
        <dbReference type="Proteomes" id="UP001652700"/>
    </source>
</evidence>
<dbReference type="Proteomes" id="UP001652700">
    <property type="component" value="Unplaced"/>
</dbReference>
<dbReference type="AlphaFoldDB" id="A0A6P7FCY1"/>
<evidence type="ECO:0000256" key="1">
    <source>
        <dbReference type="SAM" id="SignalP"/>
    </source>
</evidence>
<dbReference type="InterPro" id="IPR011001">
    <property type="entry name" value="Saposin-like"/>
</dbReference>
<keyword evidence="1" id="KW-0732">Signal</keyword>
<keyword evidence="3" id="KW-1185">Reference proteome</keyword>
<reference evidence="2" key="2">
    <citation type="submission" date="2025-05" db="UniProtKB">
        <authorList>
            <consortium name="EnsemblMetazoa"/>
        </authorList>
    </citation>
    <scope>IDENTIFICATION</scope>
</reference>
<dbReference type="KEGG" id="dvv:114329041"/>
<dbReference type="InParanoid" id="A0A6P7FCY1"/>
<sequence length="107" mass="12080">MKYLSVLSIFCFVGIAFAAISFPKEQGLGSISDCLFCTGVGNQVRLLQKHNLSIEEIRDVIFQECTLPTDWIFFVSCEAYIGEIINGVFNSTNLEVHEACQNIKYCW</sequence>
<dbReference type="GeneID" id="114329041"/>
<accession>A0A6P7FCY1</accession>
<evidence type="ECO:0000313" key="2">
    <source>
        <dbReference type="EnsemblMetazoa" id="XP_028133854.1"/>
    </source>
</evidence>
<organism evidence="4">
    <name type="scientific">Diabrotica virgifera virgifera</name>
    <name type="common">western corn rootworm</name>
    <dbReference type="NCBI Taxonomy" id="50390"/>
    <lineage>
        <taxon>Eukaryota</taxon>
        <taxon>Metazoa</taxon>
        <taxon>Ecdysozoa</taxon>
        <taxon>Arthropoda</taxon>
        <taxon>Hexapoda</taxon>
        <taxon>Insecta</taxon>
        <taxon>Pterygota</taxon>
        <taxon>Neoptera</taxon>
        <taxon>Endopterygota</taxon>
        <taxon>Coleoptera</taxon>
        <taxon>Polyphaga</taxon>
        <taxon>Cucujiformia</taxon>
        <taxon>Chrysomeloidea</taxon>
        <taxon>Chrysomelidae</taxon>
        <taxon>Galerucinae</taxon>
        <taxon>Diabroticina</taxon>
        <taxon>Diabroticites</taxon>
        <taxon>Diabrotica</taxon>
    </lineage>
</organism>
<feature type="signal peptide" evidence="1">
    <location>
        <begin position="1"/>
        <end position="18"/>
    </location>
</feature>